<dbReference type="Proteomes" id="UP000007952">
    <property type="component" value="Chromosome"/>
</dbReference>
<evidence type="ECO:0000313" key="2">
    <source>
        <dbReference type="Proteomes" id="UP000007952"/>
    </source>
</evidence>
<proteinExistence type="predicted"/>
<reference evidence="1 2" key="1">
    <citation type="journal article" date="2011" name="J. Bacteriol.">
        <title>Complete genome sequences of two hemotropic Mycoplasmas, Mycoplasma haemofelis strain Ohio2 and Mycoplasma suis strain Illinois.</title>
        <authorList>
            <person name="Messick J.B."/>
            <person name="Santos A.P."/>
            <person name="Guimaraes A.M."/>
        </authorList>
    </citation>
    <scope>NUCLEOTIDE SEQUENCE [LARGE SCALE GENOMIC DNA]</scope>
    <source>
        <strain evidence="1 2">Ohio2</strain>
    </source>
</reference>
<dbReference type="AlphaFoldDB" id="F6FJ84"/>
<name>F6FJ84_MYCHI</name>
<evidence type="ECO:0000313" key="1">
    <source>
        <dbReference type="EMBL" id="AEG73282.1"/>
    </source>
</evidence>
<dbReference type="BioCyc" id="MHAE859194:G1GR7-1025-MONOMER"/>
<gene>
    <name evidence="1" type="ordered locus">MHF_1032</name>
</gene>
<accession>F6FJ84</accession>
<dbReference type="EMBL" id="CP002808">
    <property type="protein sequence ID" value="AEG73282.1"/>
    <property type="molecule type" value="Genomic_DNA"/>
</dbReference>
<organism evidence="1 2">
    <name type="scientific">Mycoplasma haemofelis (strain Ohio2)</name>
    <dbReference type="NCBI Taxonomy" id="859194"/>
    <lineage>
        <taxon>Bacteria</taxon>
        <taxon>Bacillati</taxon>
        <taxon>Mycoplasmatota</taxon>
        <taxon>Mollicutes</taxon>
        <taxon>Mycoplasmataceae</taxon>
        <taxon>Mycoplasma</taxon>
    </lineage>
</organism>
<dbReference type="STRING" id="859194.MHF_1032"/>
<protein>
    <submittedName>
        <fullName evidence="1">Uncharacterized protein</fullName>
    </submittedName>
</protein>
<dbReference type="HOGENOM" id="CLU_087258_1_0_14"/>
<sequence>MNAIGKAAAALAGVGGVAGGGILTHKLTSTNPDTIAHHIKSEHLLTNTHESQWTHRVNLLKNANEDNLVSELLPLKKKGEGLKVQDLQGWCSSSLKKEFKGTSDKNFLNVKLYCGLNIGDKIAGTKVASGTDSGSAQLKANVDALKTKTEADLGKELFEITKKTNEGTNWEGNSALKNWCLKTLDLAFEEGKIYDQASTYCVLK</sequence>
<reference key="2">
    <citation type="submission" date="2011-05" db="EMBL/GenBank/DDBJ databases">
        <title>The Genome of Mycoplasma haemofelis Strain Ohio2, a pathogenic hemoplasma of the cat.</title>
        <authorList>
            <person name="Santos A.P."/>
            <person name="Guimaraes A.M.S."/>
            <person name="SanMiguel P.J."/>
            <person name="Martin S.W."/>
            <person name="Messick J.B."/>
        </authorList>
    </citation>
    <scope>NUCLEOTIDE SEQUENCE</scope>
    <source>
        <strain>Ohio2</strain>
    </source>
</reference>
<dbReference type="KEGG" id="mhf:MHF_1032"/>